<accession>A0A6C0F4H8</accession>
<reference evidence="4" key="1">
    <citation type="journal article" date="2020" name="Nature">
        <title>Giant virus diversity and host interactions through global metagenomics.</title>
        <authorList>
            <person name="Schulz F."/>
            <person name="Roux S."/>
            <person name="Paez-Espino D."/>
            <person name="Jungbluth S."/>
            <person name="Walsh D.A."/>
            <person name="Denef V.J."/>
            <person name="McMahon K.D."/>
            <person name="Konstantinidis K.T."/>
            <person name="Eloe-Fadrosh E.A."/>
            <person name="Kyrpides N.C."/>
            <person name="Woyke T."/>
        </authorList>
    </citation>
    <scope>NUCLEOTIDE SEQUENCE</scope>
    <source>
        <strain evidence="4">GVMAG-S-ERX555967-130</strain>
    </source>
</reference>
<protein>
    <recommendedName>
        <fullName evidence="5">Hemerythrin-like domain-containing protein</fullName>
    </recommendedName>
</protein>
<dbReference type="AlphaFoldDB" id="A0A6C0F4H8"/>
<dbReference type="EMBL" id="MN738786">
    <property type="protein sequence ID" value="QHT36647.1"/>
    <property type="molecule type" value="Genomic_DNA"/>
</dbReference>
<dbReference type="SUPFAM" id="SSF47188">
    <property type="entry name" value="Hemerythrin-like"/>
    <property type="match status" value="1"/>
</dbReference>
<sequence length="113" mass="13733">MTDFWTRIGKCYIVDAEDASRFTEDPIRFIRTQHSDLFTMIGKLRNAVKRHILDEEALLDMREKNRPKQHIDVTEKLEKHKTQHESFVKSLEELEKMFEKHIQEYDKIHIHRL</sequence>
<dbReference type="GO" id="GO:0046872">
    <property type="term" value="F:metal ion binding"/>
    <property type="evidence" value="ECO:0007669"/>
    <property type="project" value="UniProtKB-KW"/>
</dbReference>
<evidence type="ECO:0000256" key="2">
    <source>
        <dbReference type="ARBA" id="ARBA00022723"/>
    </source>
</evidence>
<evidence type="ECO:0000313" key="4">
    <source>
        <dbReference type="EMBL" id="QHT36647.1"/>
    </source>
</evidence>
<keyword evidence="3" id="KW-0408">Iron</keyword>
<organism evidence="4">
    <name type="scientific">viral metagenome</name>
    <dbReference type="NCBI Taxonomy" id="1070528"/>
    <lineage>
        <taxon>unclassified sequences</taxon>
        <taxon>metagenomes</taxon>
        <taxon>organismal metagenomes</taxon>
    </lineage>
</organism>
<evidence type="ECO:0000256" key="3">
    <source>
        <dbReference type="ARBA" id="ARBA00023004"/>
    </source>
</evidence>
<dbReference type="InterPro" id="IPR035938">
    <property type="entry name" value="Hemerythrin-like_sf"/>
</dbReference>
<keyword evidence="2" id="KW-0479">Metal-binding</keyword>
<name>A0A6C0F4H8_9ZZZZ</name>
<dbReference type="Gene3D" id="1.20.120.50">
    <property type="entry name" value="Hemerythrin-like"/>
    <property type="match status" value="1"/>
</dbReference>
<evidence type="ECO:0008006" key="5">
    <source>
        <dbReference type="Google" id="ProtNLM"/>
    </source>
</evidence>
<evidence type="ECO:0000256" key="1">
    <source>
        <dbReference type="ARBA" id="ARBA00010587"/>
    </source>
</evidence>
<comment type="similarity">
    <text evidence="1">Belongs to the hemerythrin family.</text>
</comment>
<proteinExistence type="inferred from homology"/>